<evidence type="ECO:0000313" key="2">
    <source>
        <dbReference type="Proteomes" id="UP000219972"/>
    </source>
</evidence>
<protein>
    <submittedName>
        <fullName evidence="1">Uncharacterized protein</fullName>
    </submittedName>
</protein>
<keyword evidence="2" id="KW-1185">Reference proteome</keyword>
<dbReference type="EMBL" id="NWSL01000013">
    <property type="protein sequence ID" value="PDS50062.1"/>
    <property type="molecule type" value="Genomic_DNA"/>
</dbReference>
<sequence length="86" mass="9190">MLKLLSDGRSEGTSVRTITLLSSSGDQKTGISTAVKIGWTRKLQAPAAPHCVHKQLGLIRMAFDLGIVMLILAVAPQPFPGEIGRH</sequence>
<proteinExistence type="predicted"/>
<gene>
    <name evidence="1" type="ORF">CO662_21515</name>
</gene>
<dbReference type="Proteomes" id="UP000219972">
    <property type="component" value="Unassembled WGS sequence"/>
</dbReference>
<evidence type="ECO:0000313" key="1">
    <source>
        <dbReference type="EMBL" id="PDS50062.1"/>
    </source>
</evidence>
<comment type="caution">
    <text evidence="1">The sequence shown here is derived from an EMBL/GenBank/DDBJ whole genome shotgun (WGS) entry which is preliminary data.</text>
</comment>
<accession>A0ABX4J5J2</accession>
<name>A0ABX4J5J2_9HYPH</name>
<organism evidence="1 2">
    <name type="scientific">Rhizobium anhuiense</name>
    <dbReference type="NCBI Taxonomy" id="1184720"/>
    <lineage>
        <taxon>Bacteria</taxon>
        <taxon>Pseudomonadati</taxon>
        <taxon>Pseudomonadota</taxon>
        <taxon>Alphaproteobacteria</taxon>
        <taxon>Hyphomicrobiales</taxon>
        <taxon>Rhizobiaceae</taxon>
        <taxon>Rhizobium/Agrobacterium group</taxon>
        <taxon>Rhizobium</taxon>
    </lineage>
</organism>
<reference evidence="1 2" key="1">
    <citation type="submission" date="2017-09" db="EMBL/GenBank/DDBJ databases">
        <title>Comparative genomics of rhizobia isolated from Phaseolus vulgaris in China.</title>
        <authorList>
            <person name="Tong W."/>
        </authorList>
    </citation>
    <scope>NUCLEOTIDE SEQUENCE [LARGE SCALE GENOMIC DNA]</scope>
    <source>
        <strain evidence="1 2">Y27</strain>
    </source>
</reference>